<keyword evidence="1" id="KW-0813">Transport</keyword>
<gene>
    <name evidence="9" type="ORF">GH808_14185</name>
</gene>
<proteinExistence type="predicted"/>
<accession>A0ABR6WY73</accession>
<dbReference type="InterPro" id="IPR047964">
    <property type="entry name" value="EFR1-like"/>
</dbReference>
<keyword evidence="2" id="KW-0004">4Fe-4S</keyword>
<dbReference type="InterPro" id="IPR017900">
    <property type="entry name" value="4Fe4S_Fe_S_CS"/>
</dbReference>
<dbReference type="Gene3D" id="3.40.50.360">
    <property type="match status" value="1"/>
</dbReference>
<dbReference type="Gene3D" id="3.30.70.20">
    <property type="match status" value="1"/>
</dbReference>
<dbReference type="PANTHER" id="PTHR43687">
    <property type="entry name" value="ADENYLYLSULFATE REDUCTASE, BETA SUBUNIT"/>
    <property type="match status" value="1"/>
</dbReference>
<dbReference type="InterPro" id="IPR017896">
    <property type="entry name" value="4Fe4S_Fe-S-bd"/>
</dbReference>
<dbReference type="InterPro" id="IPR026816">
    <property type="entry name" value="Flavodoxin_dom"/>
</dbReference>
<dbReference type="NCBIfam" id="NF038196">
    <property type="entry name" value="ferrodoxin_EFR1"/>
    <property type="match status" value="1"/>
</dbReference>
<evidence type="ECO:0000256" key="6">
    <source>
        <dbReference type="ARBA" id="ARBA00023004"/>
    </source>
</evidence>
<dbReference type="SUPFAM" id="SSF52218">
    <property type="entry name" value="Flavoproteins"/>
    <property type="match status" value="1"/>
</dbReference>
<evidence type="ECO:0000256" key="4">
    <source>
        <dbReference type="ARBA" id="ARBA00022737"/>
    </source>
</evidence>
<dbReference type="PANTHER" id="PTHR43687:SF6">
    <property type="entry name" value="L-ASPARTATE SEMIALDEHYDE SULFURTRANSFERASE IRON-SULFUR SUBUNIT"/>
    <property type="match status" value="1"/>
</dbReference>
<evidence type="ECO:0000256" key="5">
    <source>
        <dbReference type="ARBA" id="ARBA00022982"/>
    </source>
</evidence>
<evidence type="ECO:0000256" key="7">
    <source>
        <dbReference type="ARBA" id="ARBA00023014"/>
    </source>
</evidence>
<feature type="domain" description="4Fe-4S ferredoxin-type" evidence="8">
    <location>
        <begin position="184"/>
        <end position="212"/>
    </location>
</feature>
<evidence type="ECO:0000256" key="3">
    <source>
        <dbReference type="ARBA" id="ARBA00022723"/>
    </source>
</evidence>
<dbReference type="Pfam" id="PF12724">
    <property type="entry name" value="Flavodoxin_5"/>
    <property type="match status" value="1"/>
</dbReference>
<sequence>MLTLYFSGTGNTKFIAEHFSQTLGAECHSIEEEIDFSEKIAAAETIAVCYPIYGSCVPRIMRDFAEEYRSAFDGKNLIILSSQLMFSGDGARVFTELLEGISFNILYAEHFNMPNNICNLFLFPIASPEKIERYVKKAKQRLARSCKNIQNGIVKKRGFNPVSKYLGLLTQRFYFPDFEKKAENDVRITADCVACGKCVKICPMNNLERIEDKIEQNGNCTLCYRCVNACPQKAITVLLHAEVKKQYPGLTKQSL</sequence>
<evidence type="ECO:0000256" key="2">
    <source>
        <dbReference type="ARBA" id="ARBA00022485"/>
    </source>
</evidence>
<name>A0ABR6WY73_9FIRM</name>
<keyword evidence="5" id="KW-0249">Electron transport</keyword>
<dbReference type="PROSITE" id="PS00198">
    <property type="entry name" value="4FE4S_FER_1"/>
    <property type="match status" value="2"/>
</dbReference>
<keyword evidence="3" id="KW-0479">Metal-binding</keyword>
<organism evidence="9 10">
    <name type="scientific">Acetobacterium fimetarium</name>
    <dbReference type="NCBI Taxonomy" id="52691"/>
    <lineage>
        <taxon>Bacteria</taxon>
        <taxon>Bacillati</taxon>
        <taxon>Bacillota</taxon>
        <taxon>Clostridia</taxon>
        <taxon>Eubacteriales</taxon>
        <taxon>Eubacteriaceae</taxon>
        <taxon>Acetobacterium</taxon>
    </lineage>
</organism>
<dbReference type="RefSeq" id="WP_186843449.1">
    <property type="nucleotide sequence ID" value="NZ_WJBC01000035.1"/>
</dbReference>
<evidence type="ECO:0000313" key="10">
    <source>
        <dbReference type="Proteomes" id="UP000603234"/>
    </source>
</evidence>
<reference evidence="9 10" key="1">
    <citation type="journal article" date="2020" name="mSystems">
        <title>Defining Genomic and Predicted Metabolic Features of the Acetobacterium Genus.</title>
        <authorList>
            <person name="Ross D.E."/>
            <person name="Marshall C.W."/>
            <person name="Gulliver D."/>
            <person name="May H.D."/>
            <person name="Norman R.S."/>
        </authorList>
    </citation>
    <scope>NUCLEOTIDE SEQUENCE [LARGE SCALE GENOMIC DNA]</scope>
    <source>
        <strain evidence="9 10">DSM 8238</strain>
    </source>
</reference>
<dbReference type="SUPFAM" id="SSF54862">
    <property type="entry name" value="4Fe-4S ferredoxins"/>
    <property type="match status" value="1"/>
</dbReference>
<dbReference type="InterPro" id="IPR050572">
    <property type="entry name" value="Fe-S_Ferredoxin"/>
</dbReference>
<feature type="domain" description="4Fe-4S ferredoxin-type" evidence="8">
    <location>
        <begin position="213"/>
        <end position="240"/>
    </location>
</feature>
<keyword evidence="10" id="KW-1185">Reference proteome</keyword>
<evidence type="ECO:0000313" key="9">
    <source>
        <dbReference type="EMBL" id="MBC3805562.1"/>
    </source>
</evidence>
<keyword evidence="4" id="KW-0677">Repeat</keyword>
<dbReference type="Pfam" id="PF13187">
    <property type="entry name" value="Fer4_9"/>
    <property type="match status" value="1"/>
</dbReference>
<dbReference type="InterPro" id="IPR029039">
    <property type="entry name" value="Flavoprotein-like_sf"/>
</dbReference>
<keyword evidence="6" id="KW-0408">Iron</keyword>
<evidence type="ECO:0000259" key="8">
    <source>
        <dbReference type="PROSITE" id="PS51379"/>
    </source>
</evidence>
<dbReference type="PROSITE" id="PS51379">
    <property type="entry name" value="4FE4S_FER_2"/>
    <property type="match status" value="2"/>
</dbReference>
<dbReference type="EMBL" id="WJBC01000035">
    <property type="protein sequence ID" value="MBC3805562.1"/>
    <property type="molecule type" value="Genomic_DNA"/>
</dbReference>
<protein>
    <submittedName>
        <fullName evidence="9">4Fe-4S dicluster domain-containing protein</fullName>
    </submittedName>
</protein>
<dbReference type="Proteomes" id="UP000603234">
    <property type="component" value="Unassembled WGS sequence"/>
</dbReference>
<evidence type="ECO:0000256" key="1">
    <source>
        <dbReference type="ARBA" id="ARBA00022448"/>
    </source>
</evidence>
<comment type="caution">
    <text evidence="9">The sequence shown here is derived from an EMBL/GenBank/DDBJ whole genome shotgun (WGS) entry which is preliminary data.</text>
</comment>
<keyword evidence="7" id="KW-0411">Iron-sulfur</keyword>